<dbReference type="AlphaFoldDB" id="A0A9W6T6G8"/>
<protein>
    <submittedName>
        <fullName evidence="6">Unnamed protein product</fullName>
    </submittedName>
</protein>
<evidence type="ECO:0000256" key="3">
    <source>
        <dbReference type="ARBA" id="ARBA00022676"/>
    </source>
</evidence>
<proteinExistence type="inferred from homology"/>
<dbReference type="GO" id="GO:0005794">
    <property type="term" value="C:Golgi apparatus"/>
    <property type="evidence" value="ECO:0007669"/>
    <property type="project" value="TreeGrafter"/>
</dbReference>
<dbReference type="SUPFAM" id="SSF53448">
    <property type="entry name" value="Nucleotide-diphospho-sugar transferases"/>
    <property type="match status" value="1"/>
</dbReference>
<name>A0A9W6T6G8_CANBO</name>
<dbReference type="Pfam" id="PF01793">
    <property type="entry name" value="Glyco_transf_15"/>
    <property type="match status" value="1"/>
</dbReference>
<dbReference type="GO" id="GO:0000026">
    <property type="term" value="F:alpha-1,2-mannosyltransferase activity"/>
    <property type="evidence" value="ECO:0007669"/>
    <property type="project" value="TreeGrafter"/>
</dbReference>
<dbReference type="InterPro" id="IPR029044">
    <property type="entry name" value="Nucleotide-diphossugar_trans"/>
</dbReference>
<dbReference type="Proteomes" id="UP001165120">
    <property type="component" value="Unassembled WGS sequence"/>
</dbReference>
<keyword evidence="5" id="KW-0812">Transmembrane</keyword>
<dbReference type="GO" id="GO:0006493">
    <property type="term" value="P:protein O-linked glycosylation"/>
    <property type="evidence" value="ECO:0007669"/>
    <property type="project" value="TreeGrafter"/>
</dbReference>
<keyword evidence="4" id="KW-0808">Transferase</keyword>
<evidence type="ECO:0000256" key="4">
    <source>
        <dbReference type="ARBA" id="ARBA00022679"/>
    </source>
</evidence>
<evidence type="ECO:0000313" key="7">
    <source>
        <dbReference type="Proteomes" id="UP001165120"/>
    </source>
</evidence>
<keyword evidence="3" id="KW-0328">Glycosyltransferase</keyword>
<sequence length="255" mass="30961">MHSEIAKLTYEYETNDNAPSPYPYYNSISYRKMCRFQSGFFYKHELLLDYKFFWRVEPGVKLYCDINFDIFKEMELNDYKYGFVLSLLEYPRTIPSLFNELKNYLTENNKLNLLKSSENYSKYIIDEFKDDYNLCHFWTNFEIGDLDLLRSNEYNKIFNYLDSKKGFFYERWGDAPVRSLILSLILNKNKNEIKWFNNIGYKHEPYTQCPKDFQFRSDNKCSCDPDLDFSYDWYSCSWYFENITNNSTNILSLSR</sequence>
<evidence type="ECO:0000256" key="5">
    <source>
        <dbReference type="ARBA" id="ARBA00022968"/>
    </source>
</evidence>
<keyword evidence="7" id="KW-1185">Reference proteome</keyword>
<dbReference type="PANTHER" id="PTHR31121:SF6">
    <property type="entry name" value="ALPHA-1,2 MANNOSYLTRANSFERASE KTR1"/>
    <property type="match status" value="1"/>
</dbReference>
<dbReference type="PANTHER" id="PTHR31121">
    <property type="entry name" value="ALPHA-1,2 MANNOSYLTRANSFERASE KTR1"/>
    <property type="match status" value="1"/>
</dbReference>
<dbReference type="GO" id="GO:0006487">
    <property type="term" value="P:protein N-linked glycosylation"/>
    <property type="evidence" value="ECO:0007669"/>
    <property type="project" value="TreeGrafter"/>
</dbReference>
<organism evidence="6 7">
    <name type="scientific">Candida boidinii</name>
    <name type="common">Yeast</name>
    <dbReference type="NCBI Taxonomy" id="5477"/>
    <lineage>
        <taxon>Eukaryota</taxon>
        <taxon>Fungi</taxon>
        <taxon>Dikarya</taxon>
        <taxon>Ascomycota</taxon>
        <taxon>Saccharomycotina</taxon>
        <taxon>Pichiomycetes</taxon>
        <taxon>Pichiales</taxon>
        <taxon>Pichiaceae</taxon>
        <taxon>Ogataea</taxon>
        <taxon>Ogataea/Candida clade</taxon>
    </lineage>
</organism>
<evidence type="ECO:0000256" key="1">
    <source>
        <dbReference type="ARBA" id="ARBA00004606"/>
    </source>
</evidence>
<dbReference type="Gene3D" id="3.90.550.10">
    <property type="entry name" value="Spore Coat Polysaccharide Biosynthesis Protein SpsA, Chain A"/>
    <property type="match status" value="1"/>
</dbReference>
<dbReference type="InterPro" id="IPR002685">
    <property type="entry name" value="Glyco_trans_15"/>
</dbReference>
<comment type="subcellular location">
    <subcellularLocation>
        <location evidence="1">Membrane</location>
        <topology evidence="1">Single-pass type II membrane protein</topology>
    </subcellularLocation>
</comment>
<dbReference type="GO" id="GO:0016020">
    <property type="term" value="C:membrane"/>
    <property type="evidence" value="ECO:0007669"/>
    <property type="project" value="UniProtKB-SubCell"/>
</dbReference>
<dbReference type="EMBL" id="BSXN01003217">
    <property type="protein sequence ID" value="GME78756.1"/>
    <property type="molecule type" value="Genomic_DNA"/>
</dbReference>
<accession>A0A9W6T6G8</accession>
<reference evidence="6" key="1">
    <citation type="submission" date="2023-04" db="EMBL/GenBank/DDBJ databases">
        <title>Candida boidinii NBRC 10035.</title>
        <authorList>
            <person name="Ichikawa N."/>
            <person name="Sato H."/>
            <person name="Tonouchi N."/>
        </authorList>
    </citation>
    <scope>NUCLEOTIDE SEQUENCE</scope>
    <source>
        <strain evidence="6">NBRC 10035</strain>
    </source>
</reference>
<keyword evidence="5" id="KW-0735">Signal-anchor</keyword>
<evidence type="ECO:0000256" key="2">
    <source>
        <dbReference type="ARBA" id="ARBA00007677"/>
    </source>
</evidence>
<gene>
    <name evidence="6" type="ORF">Cboi02_000591700</name>
</gene>
<dbReference type="GO" id="GO:0000032">
    <property type="term" value="P:cell wall mannoprotein biosynthetic process"/>
    <property type="evidence" value="ECO:0007669"/>
    <property type="project" value="TreeGrafter"/>
</dbReference>
<evidence type="ECO:0000313" key="6">
    <source>
        <dbReference type="EMBL" id="GME78756.1"/>
    </source>
</evidence>
<comment type="caution">
    <text evidence="6">The sequence shown here is derived from an EMBL/GenBank/DDBJ whole genome shotgun (WGS) entry which is preliminary data.</text>
</comment>
<comment type="similarity">
    <text evidence="2">Belongs to the glycosyltransferase 15 family.</text>
</comment>